<reference evidence="2 3" key="1">
    <citation type="submission" date="2016-01" db="EMBL/GenBank/DDBJ databases">
        <title>Draft genome of the antarctic isolate Shewanella frigidimarina Ag06-30.</title>
        <authorList>
            <person name="Parmeciano Di Noto G."/>
            <person name="Vazquez S."/>
            <person name="Mac Cormack W."/>
            <person name="Iriarte A."/>
            <person name="Quiroga C."/>
        </authorList>
    </citation>
    <scope>NUCLEOTIDE SEQUENCE [LARGE SCALE GENOMIC DNA]</scope>
    <source>
        <strain evidence="2 3">Ag06-30</strain>
    </source>
</reference>
<keyword evidence="1" id="KW-1133">Transmembrane helix</keyword>
<organism evidence="2">
    <name type="scientific">Shewanella frigidimarina</name>
    <dbReference type="NCBI Taxonomy" id="56812"/>
    <lineage>
        <taxon>Bacteria</taxon>
        <taxon>Pseudomonadati</taxon>
        <taxon>Pseudomonadota</taxon>
        <taxon>Gammaproteobacteria</taxon>
        <taxon>Alteromonadales</taxon>
        <taxon>Shewanellaceae</taxon>
        <taxon>Shewanella</taxon>
    </lineage>
</organism>
<protein>
    <recommendedName>
        <fullName evidence="4">DUF3087 domain-containing protein</fullName>
    </recommendedName>
</protein>
<proteinExistence type="predicted"/>
<gene>
    <name evidence="2" type="ORF">AWJ07_04580</name>
</gene>
<dbReference type="InterPro" id="IPR021438">
    <property type="entry name" value="DUF3087"/>
</dbReference>
<evidence type="ECO:0008006" key="4">
    <source>
        <dbReference type="Google" id="ProtNLM"/>
    </source>
</evidence>
<feature type="transmembrane region" description="Helical" evidence="1">
    <location>
        <begin position="20"/>
        <end position="43"/>
    </location>
</feature>
<accession>A0A106C084</accession>
<evidence type="ECO:0000313" key="2">
    <source>
        <dbReference type="EMBL" id="KVX01860.1"/>
    </source>
</evidence>
<dbReference type="Pfam" id="PF11286">
    <property type="entry name" value="DUF3087"/>
    <property type="match status" value="1"/>
</dbReference>
<comment type="caution">
    <text evidence="2">The sequence shown here is derived from an EMBL/GenBank/DDBJ whole genome shotgun (WGS) entry which is preliminary data.</text>
</comment>
<dbReference type="RefSeq" id="WP_059745756.1">
    <property type="nucleotide sequence ID" value="NZ_LRDC01000018.1"/>
</dbReference>
<sequence>MKLVTINKSQYRSVNNQVQIGLVATLAILSVIFGQLMIYFFGVKPLPGAEATGNFHLNFTGVILALMVCSLLIRNLRTKPKFYEVYYVWQLKQLQNNIYRKLKSVQQAAKDNNRDALVILSFYYQSLALVYELDNNTLTISNVNNELDKLQQCIDAAGVSADADEFTPEMLQAF</sequence>
<evidence type="ECO:0000256" key="1">
    <source>
        <dbReference type="SAM" id="Phobius"/>
    </source>
</evidence>
<name>A0A106C084_SHEFR</name>
<dbReference type="EMBL" id="LRDC01000018">
    <property type="protein sequence ID" value="KVX01860.1"/>
    <property type="molecule type" value="Genomic_DNA"/>
</dbReference>
<keyword evidence="1" id="KW-0812">Transmembrane</keyword>
<feature type="transmembrane region" description="Helical" evidence="1">
    <location>
        <begin position="55"/>
        <end position="73"/>
    </location>
</feature>
<keyword evidence="1" id="KW-0472">Membrane</keyword>
<evidence type="ECO:0000313" key="3">
    <source>
        <dbReference type="Proteomes" id="UP000055702"/>
    </source>
</evidence>
<dbReference type="AlphaFoldDB" id="A0A106C084"/>
<dbReference type="Proteomes" id="UP000055702">
    <property type="component" value="Unassembled WGS sequence"/>
</dbReference>